<dbReference type="GeneID" id="24424096"/>
<evidence type="ECO:0000313" key="3">
    <source>
        <dbReference type="Proteomes" id="UP000002899"/>
    </source>
</evidence>
<name>A0A1R4AA96_BABMR</name>
<dbReference type="OrthoDB" id="445594at2759"/>
<dbReference type="KEGG" id="bmic:BMR1_02g01541"/>
<feature type="compositionally biased region" description="Basic and acidic residues" evidence="1">
    <location>
        <begin position="105"/>
        <end position="114"/>
    </location>
</feature>
<feature type="compositionally biased region" description="Basic and acidic residues" evidence="1">
    <location>
        <begin position="30"/>
        <end position="58"/>
    </location>
</feature>
<dbReference type="Gene3D" id="1.25.40.180">
    <property type="match status" value="1"/>
</dbReference>
<accession>A0A1R4AA96</accession>
<dbReference type="RefSeq" id="XP_021338122.1">
    <property type="nucleotide sequence ID" value="XM_021483169.1"/>
</dbReference>
<evidence type="ECO:0000256" key="1">
    <source>
        <dbReference type="SAM" id="MobiDB-lite"/>
    </source>
</evidence>
<dbReference type="AlphaFoldDB" id="A0A1R4AA96"/>
<dbReference type="Proteomes" id="UP000002899">
    <property type="component" value="Chromosome II"/>
</dbReference>
<dbReference type="EMBL" id="FO082872">
    <property type="protein sequence ID" value="SJK85913.1"/>
    <property type="molecule type" value="Genomic_DNA"/>
</dbReference>
<reference evidence="2 3" key="3">
    <citation type="journal article" date="2016" name="Sci. Rep.">
        <title>Genome-wide diversity and gene expression profiling of Babesia microti isolates identify polymorphic genes that mediate host-pathogen interactions.</title>
        <authorList>
            <person name="Silva J.C."/>
            <person name="Cornillot E."/>
            <person name="McCracken C."/>
            <person name="Usmani-Brown S."/>
            <person name="Dwivedi A."/>
            <person name="Ifeonu O.O."/>
            <person name="Crabtree J."/>
            <person name="Gotia H.T."/>
            <person name="Virji A.Z."/>
            <person name="Reynes C."/>
            <person name="Colinge J."/>
            <person name="Kumar V."/>
            <person name="Lawres L."/>
            <person name="Pazzi J.E."/>
            <person name="Pablo J.V."/>
            <person name="Hung C."/>
            <person name="Brancato J."/>
            <person name="Kumari P."/>
            <person name="Orvis J."/>
            <person name="Tretina K."/>
            <person name="Chibucos M."/>
            <person name="Ott S."/>
            <person name="Sadzewicz L."/>
            <person name="Sengamalay N."/>
            <person name="Shetty A.C."/>
            <person name="Su Q."/>
            <person name="Tallon L."/>
            <person name="Fraser C.M."/>
            <person name="Frutos R."/>
            <person name="Molina D.M."/>
            <person name="Krause P.J."/>
            <person name="Ben Mamoun C."/>
        </authorList>
    </citation>
    <scope>NUCLEOTIDE SEQUENCE [LARGE SCALE GENOMIC DNA]</scope>
    <source>
        <strain evidence="2 3">RI</strain>
    </source>
</reference>
<feature type="region of interest" description="Disordered" evidence="1">
    <location>
        <begin position="26"/>
        <end position="61"/>
    </location>
</feature>
<proteinExistence type="predicted"/>
<evidence type="ECO:0000313" key="2">
    <source>
        <dbReference type="EMBL" id="SJK85913.1"/>
    </source>
</evidence>
<dbReference type="VEuPathDB" id="PiroplasmaDB:BMR1_02g01541"/>
<reference evidence="2 3" key="1">
    <citation type="journal article" date="2012" name="Nucleic Acids Res.">
        <title>Sequencing of the smallest Apicomplexan genome from the human pathogen Babesia microti.</title>
        <authorList>
            <person name="Cornillot E."/>
            <person name="Hadj-Kaddour K."/>
            <person name="Dassouli A."/>
            <person name="Noel B."/>
            <person name="Ranwez V."/>
            <person name="Vacherie B."/>
            <person name="Augagneur Y."/>
            <person name="Bres V."/>
            <person name="Duclos A."/>
            <person name="Randazzo S."/>
            <person name="Carcy B."/>
            <person name="Debierre-Grockiego F."/>
            <person name="Delbecq S."/>
            <person name="Moubri-Menage K."/>
            <person name="Shams-Eldin H."/>
            <person name="Usmani-Brown S."/>
            <person name="Bringaud F."/>
            <person name="Wincker P."/>
            <person name="Vivares C.P."/>
            <person name="Schwarz R.T."/>
            <person name="Schetters T.P."/>
            <person name="Krause P.J."/>
            <person name="Gorenflot A."/>
            <person name="Berry V."/>
            <person name="Barbe V."/>
            <person name="Ben Mamoun C."/>
        </authorList>
    </citation>
    <scope>NUCLEOTIDE SEQUENCE [LARGE SCALE GENOMIC DNA]</scope>
    <source>
        <strain evidence="2 3">RI</strain>
    </source>
</reference>
<feature type="compositionally biased region" description="Basic and acidic residues" evidence="1">
    <location>
        <begin position="121"/>
        <end position="137"/>
    </location>
</feature>
<reference evidence="2 3" key="2">
    <citation type="journal article" date="2013" name="PLoS ONE">
        <title>Whole genome mapping and re-organization of the nuclear and mitochondrial genomes of Babesia microti isolates.</title>
        <authorList>
            <person name="Cornillot E."/>
            <person name="Dassouli A."/>
            <person name="Garg A."/>
            <person name="Pachikara N."/>
            <person name="Randazzo S."/>
            <person name="Depoix D."/>
            <person name="Carcy B."/>
            <person name="Delbecq S."/>
            <person name="Frutos R."/>
            <person name="Silva J.C."/>
            <person name="Sutton R."/>
            <person name="Krause P.J."/>
            <person name="Mamoun C.B."/>
        </authorList>
    </citation>
    <scope>NUCLEOTIDE SEQUENCE [LARGE SCALE GENOMIC DNA]</scope>
    <source>
        <strain evidence="2 3">RI</strain>
    </source>
</reference>
<protein>
    <submittedName>
        <fullName evidence="2">Uncharacterized protein PF11_0207</fullName>
    </submittedName>
</protein>
<sequence>MVRKKCTVVNLTSLQNMFKLVDIKIPPSSADDKQKPGYRNRRYDDRFNSESRGFRDGEDVTSSWRIDDDTREKTDGSFSNIRRVASKGCSPELNDDSWSNLRTLSRESPDKNWRDSSCQRSDSRFGSKKSEHVDTRPQRLKLKLLPKGSKAKSEAENKLDSVNSRSLVTNNKDFVMEQQASIDNGVTELTNKSVKTQSKSIANINDTDDTGAEIDLALKSRMVAIRKQKELEEACKNEILSYNALFNCDPERAKLVLDTTIQIFENGATDYSTMVDHINSVSIENNSNNCFETIVPSVVALCYIVCKMSDVKTLEQSNALMSKIKGWLKYLIGISNIKNHELHLLNQISIICNYWNLPSLSNDLFLIEAVFDSLYCCGIISHSSFNEWFQDNSSEIPSKITIMFQLLHWHNWFMGETEASEHSTDENSQEDEDIDIEALVPKRIELKGRKPTYAY</sequence>
<organism evidence="2 3">
    <name type="scientific">Babesia microti (strain RI)</name>
    <dbReference type="NCBI Taxonomy" id="1133968"/>
    <lineage>
        <taxon>Eukaryota</taxon>
        <taxon>Sar</taxon>
        <taxon>Alveolata</taxon>
        <taxon>Apicomplexa</taxon>
        <taxon>Aconoidasida</taxon>
        <taxon>Piroplasmida</taxon>
        <taxon>Babesiidae</taxon>
        <taxon>Babesia</taxon>
    </lineage>
</organism>
<keyword evidence="3" id="KW-1185">Reference proteome</keyword>
<feature type="region of interest" description="Disordered" evidence="1">
    <location>
        <begin position="105"/>
        <end position="137"/>
    </location>
</feature>
<gene>
    <name evidence="2" type="ORF">BMR1_02g01541</name>
</gene>